<dbReference type="SUPFAM" id="SSF103481">
    <property type="entry name" value="Multidrug resistance efflux transporter EmrE"/>
    <property type="match status" value="2"/>
</dbReference>
<keyword evidence="2" id="KW-0812">Transmembrane</keyword>
<organism evidence="4 5">
    <name type="scientific">Tetraparma gracilis</name>
    <dbReference type="NCBI Taxonomy" id="2962635"/>
    <lineage>
        <taxon>Eukaryota</taxon>
        <taxon>Sar</taxon>
        <taxon>Stramenopiles</taxon>
        <taxon>Ochrophyta</taxon>
        <taxon>Bolidophyceae</taxon>
        <taxon>Parmales</taxon>
        <taxon>Triparmaceae</taxon>
        <taxon>Tetraparma</taxon>
    </lineage>
</organism>
<feature type="transmembrane region" description="Helical" evidence="2">
    <location>
        <begin position="246"/>
        <end position="266"/>
    </location>
</feature>
<feature type="transmembrane region" description="Helical" evidence="2">
    <location>
        <begin position="300"/>
        <end position="318"/>
    </location>
</feature>
<protein>
    <recommendedName>
        <fullName evidence="6">EamA domain-containing protein</fullName>
    </recommendedName>
</protein>
<keyword evidence="3" id="KW-0732">Signal</keyword>
<feature type="transmembrane region" description="Helical" evidence="2">
    <location>
        <begin position="131"/>
        <end position="150"/>
    </location>
</feature>
<keyword evidence="5" id="KW-1185">Reference proteome</keyword>
<sequence>MAPPSPSALYLLLSFAVSMCSSAGPVFAVMSDTVPPFLKASWRLWCQELIQLLPFLLQLRSCWSRRQSLPLLSLCGVSLGVHFGAWVWSIEHTTLAHSLLWVSMHPIILNVSGWVLYALSYSREPPSRLETAGTAIGLAGGVVMLGDVLFAADAASDAASHGGARRPTLAGDLVAFVGALAMAVYLVIGRSARKWCPIWLYAFPVTGVAVATTLALALAAGKGEVDVFCLADGCAFGFLRPENLAFSAYLGGGAGVGGHTLLNFLLEFLSPIVVATSLLMEPLIGGLIGAILGVQENPGGWTWTGGVVLMVGLLIVVWSENRAASGGFVERGDEVEGVEGVGLKSAAVADEAESDRDDRGTPDLITNVSL</sequence>
<feature type="signal peptide" evidence="3">
    <location>
        <begin position="1"/>
        <end position="23"/>
    </location>
</feature>
<feature type="chain" id="PRO_5046456786" description="EamA domain-containing protein" evidence="3">
    <location>
        <begin position="24"/>
        <end position="370"/>
    </location>
</feature>
<proteinExistence type="predicted"/>
<dbReference type="InterPro" id="IPR037185">
    <property type="entry name" value="EmrE-like"/>
</dbReference>
<evidence type="ECO:0000313" key="4">
    <source>
        <dbReference type="EMBL" id="GMI26449.1"/>
    </source>
</evidence>
<feature type="transmembrane region" description="Helical" evidence="2">
    <location>
        <begin position="100"/>
        <end position="119"/>
    </location>
</feature>
<gene>
    <name evidence="4" type="ORF">TeGR_g3503</name>
</gene>
<evidence type="ECO:0000256" key="1">
    <source>
        <dbReference type="SAM" id="MobiDB-lite"/>
    </source>
</evidence>
<feature type="transmembrane region" description="Helical" evidence="2">
    <location>
        <begin position="273"/>
        <end position="294"/>
    </location>
</feature>
<dbReference type="Proteomes" id="UP001165060">
    <property type="component" value="Unassembled WGS sequence"/>
</dbReference>
<feature type="transmembrane region" description="Helical" evidence="2">
    <location>
        <begin position="200"/>
        <end position="220"/>
    </location>
</feature>
<keyword evidence="2" id="KW-1133">Transmembrane helix</keyword>
<dbReference type="EMBL" id="BRYB01001470">
    <property type="protein sequence ID" value="GMI26449.1"/>
    <property type="molecule type" value="Genomic_DNA"/>
</dbReference>
<keyword evidence="2" id="KW-0472">Membrane</keyword>
<reference evidence="4 5" key="1">
    <citation type="journal article" date="2023" name="Commun. Biol.">
        <title>Genome analysis of Parmales, the sister group of diatoms, reveals the evolutionary specialization of diatoms from phago-mixotrophs to photoautotrophs.</title>
        <authorList>
            <person name="Ban H."/>
            <person name="Sato S."/>
            <person name="Yoshikawa S."/>
            <person name="Yamada K."/>
            <person name="Nakamura Y."/>
            <person name="Ichinomiya M."/>
            <person name="Sato N."/>
            <person name="Blanc-Mathieu R."/>
            <person name="Endo H."/>
            <person name="Kuwata A."/>
            <person name="Ogata H."/>
        </authorList>
    </citation>
    <scope>NUCLEOTIDE SEQUENCE [LARGE SCALE GENOMIC DNA]</scope>
</reference>
<name>A0ABQ6MID4_9STRA</name>
<evidence type="ECO:0000256" key="2">
    <source>
        <dbReference type="SAM" id="Phobius"/>
    </source>
</evidence>
<comment type="caution">
    <text evidence="4">The sequence shown here is derived from an EMBL/GenBank/DDBJ whole genome shotgun (WGS) entry which is preliminary data.</text>
</comment>
<accession>A0ABQ6MID4</accession>
<evidence type="ECO:0000313" key="5">
    <source>
        <dbReference type="Proteomes" id="UP001165060"/>
    </source>
</evidence>
<feature type="transmembrane region" description="Helical" evidence="2">
    <location>
        <begin position="69"/>
        <end position="88"/>
    </location>
</feature>
<evidence type="ECO:0008006" key="6">
    <source>
        <dbReference type="Google" id="ProtNLM"/>
    </source>
</evidence>
<feature type="region of interest" description="Disordered" evidence="1">
    <location>
        <begin position="348"/>
        <end position="370"/>
    </location>
</feature>
<feature type="transmembrane region" description="Helical" evidence="2">
    <location>
        <begin position="170"/>
        <end position="188"/>
    </location>
</feature>
<dbReference type="PANTHER" id="PTHR22911">
    <property type="entry name" value="ACYL-MALONYL CONDENSING ENZYME-RELATED"/>
    <property type="match status" value="1"/>
</dbReference>
<evidence type="ECO:0000256" key="3">
    <source>
        <dbReference type="SAM" id="SignalP"/>
    </source>
</evidence>
<dbReference type="PANTHER" id="PTHR22911:SF76">
    <property type="entry name" value="EAMA DOMAIN-CONTAINING PROTEIN"/>
    <property type="match status" value="1"/>
</dbReference>